<gene>
    <name evidence="2" type="ORF">SLS55_006148</name>
</gene>
<dbReference type="Pfam" id="PF22893">
    <property type="entry name" value="ULD_2"/>
    <property type="match status" value="1"/>
</dbReference>
<evidence type="ECO:0000313" key="3">
    <source>
        <dbReference type="Proteomes" id="UP001430584"/>
    </source>
</evidence>
<dbReference type="PANTHER" id="PTHR38886:SF1">
    <property type="entry name" value="NACHT-NTPASE AND P-LOOP NTPASES N-TERMINAL DOMAIN-CONTAINING PROTEIN"/>
    <property type="match status" value="1"/>
</dbReference>
<dbReference type="GeneID" id="92010233"/>
<sequence>MSFGFSVGDFLTVGKLIADIIGSLSDAGGARSDYQDLLRELECLDQALRRLDKLSAAPPSSSQSLDSIKYAALSCRRPLEEFLAKIKGYDNSLGVYSKPGAVVKEKWDRVRWSMGKKEEVARLQNYLSVHVGTVNVLLAEYGLETLGTATGKAEVFQSHVRERLEGVRYILGDIEGNTIAQRQAVEANNSLLTKVYQVVCGEVSVGWKSLVNMVSTVCVTTQQIYGVVLEIRSTLSAPDTRWTFFQDPFLVEDALGRRFPIPSEYDFNLMNVVIQARFEEGPGSEDVRLGNYELVQTRNSKYAISSGTYLRPGTMITMAIVVEKGFWDTRGQVCPIFSCGSSQAICASGGGFIWLVN</sequence>
<dbReference type="RefSeq" id="XP_066631680.1">
    <property type="nucleotide sequence ID" value="XM_066777585.1"/>
</dbReference>
<comment type="caution">
    <text evidence="2">The sequence shown here is derived from an EMBL/GenBank/DDBJ whole genome shotgun (WGS) entry which is preliminary data.</text>
</comment>
<feature type="domain" description="Ubiquitin-like" evidence="1">
    <location>
        <begin position="246"/>
        <end position="323"/>
    </location>
</feature>
<evidence type="ECO:0000313" key="2">
    <source>
        <dbReference type="EMBL" id="KAL0258651.1"/>
    </source>
</evidence>
<accession>A0ABR3CG15</accession>
<keyword evidence="3" id="KW-1185">Reference proteome</keyword>
<dbReference type="InterPro" id="IPR054464">
    <property type="entry name" value="ULD_fung"/>
</dbReference>
<name>A0ABR3CG15_9PEZI</name>
<evidence type="ECO:0000259" key="1">
    <source>
        <dbReference type="Pfam" id="PF22893"/>
    </source>
</evidence>
<dbReference type="Proteomes" id="UP001430584">
    <property type="component" value="Unassembled WGS sequence"/>
</dbReference>
<reference evidence="2 3" key="1">
    <citation type="submission" date="2024-02" db="EMBL/GenBank/DDBJ databases">
        <title>De novo assembly and annotation of 12 fungi associated with fruit tree decline syndrome in Ontario, Canada.</title>
        <authorList>
            <person name="Sulman M."/>
            <person name="Ellouze W."/>
            <person name="Ilyukhin E."/>
        </authorList>
    </citation>
    <scope>NUCLEOTIDE SEQUENCE [LARGE SCALE GENOMIC DNA]</scope>
    <source>
        <strain evidence="2 3">FDS-637</strain>
    </source>
</reference>
<protein>
    <recommendedName>
        <fullName evidence="1">Ubiquitin-like domain-containing protein</fullName>
    </recommendedName>
</protein>
<organism evidence="2 3">
    <name type="scientific">Diplodia seriata</name>
    <dbReference type="NCBI Taxonomy" id="420778"/>
    <lineage>
        <taxon>Eukaryota</taxon>
        <taxon>Fungi</taxon>
        <taxon>Dikarya</taxon>
        <taxon>Ascomycota</taxon>
        <taxon>Pezizomycotina</taxon>
        <taxon>Dothideomycetes</taxon>
        <taxon>Dothideomycetes incertae sedis</taxon>
        <taxon>Botryosphaeriales</taxon>
        <taxon>Botryosphaeriaceae</taxon>
        <taxon>Diplodia</taxon>
    </lineage>
</organism>
<dbReference type="EMBL" id="JAJVCZ030000006">
    <property type="protein sequence ID" value="KAL0258651.1"/>
    <property type="molecule type" value="Genomic_DNA"/>
</dbReference>
<dbReference type="PANTHER" id="PTHR38886">
    <property type="entry name" value="SESA DOMAIN-CONTAINING PROTEIN"/>
    <property type="match status" value="1"/>
</dbReference>
<proteinExistence type="predicted"/>